<keyword evidence="3" id="KW-0963">Cytoplasm</keyword>
<evidence type="ECO:0000313" key="6">
    <source>
        <dbReference type="EMBL" id="WXB01357.1"/>
    </source>
</evidence>
<dbReference type="Proteomes" id="UP001374803">
    <property type="component" value="Chromosome"/>
</dbReference>
<keyword evidence="4" id="KW-0598">Phosphotransferase system</keyword>
<evidence type="ECO:0000256" key="1">
    <source>
        <dbReference type="ARBA" id="ARBA00004496"/>
    </source>
</evidence>
<protein>
    <submittedName>
        <fullName evidence="6">HPr family phosphocarrier protein</fullName>
    </submittedName>
</protein>
<dbReference type="InterPro" id="IPR000032">
    <property type="entry name" value="HPr-like"/>
</dbReference>
<dbReference type="InterPro" id="IPR001020">
    <property type="entry name" value="PTS_HPr_His_P_site"/>
</dbReference>
<dbReference type="PROSITE" id="PS51350">
    <property type="entry name" value="PTS_HPR_DOM"/>
    <property type="match status" value="1"/>
</dbReference>
<dbReference type="NCBIfam" id="TIGR01003">
    <property type="entry name" value="PTS_HPr_family"/>
    <property type="match status" value="1"/>
</dbReference>
<name>A0ABZ2KRP5_9BACT</name>
<dbReference type="InterPro" id="IPR050399">
    <property type="entry name" value="HPr"/>
</dbReference>
<evidence type="ECO:0000256" key="4">
    <source>
        <dbReference type="ARBA" id="ARBA00022683"/>
    </source>
</evidence>
<reference evidence="6" key="1">
    <citation type="submission" date="2021-12" db="EMBL/GenBank/DDBJ databases">
        <title>Discovery of the Pendulisporaceae a myxobacterial family with distinct sporulation behavior and unique specialized metabolism.</title>
        <authorList>
            <person name="Garcia R."/>
            <person name="Popoff A."/>
            <person name="Bader C.D."/>
            <person name="Loehr J."/>
            <person name="Walesch S."/>
            <person name="Walt C."/>
            <person name="Boldt J."/>
            <person name="Bunk B."/>
            <person name="Haeckl F.J.F.P.J."/>
            <person name="Gunesch A.P."/>
            <person name="Birkelbach J."/>
            <person name="Nuebel U."/>
            <person name="Pietschmann T."/>
            <person name="Bach T."/>
            <person name="Mueller R."/>
        </authorList>
    </citation>
    <scope>NUCLEOTIDE SEQUENCE</scope>
    <source>
        <strain evidence="6">MSr11367</strain>
    </source>
</reference>
<dbReference type="Gene3D" id="3.30.1340.10">
    <property type="entry name" value="HPr-like"/>
    <property type="match status" value="1"/>
</dbReference>
<comment type="similarity">
    <text evidence="2">Belongs to the HPr family.</text>
</comment>
<dbReference type="PANTHER" id="PTHR33705">
    <property type="entry name" value="PHOSPHOCARRIER PROTEIN HPR"/>
    <property type="match status" value="1"/>
</dbReference>
<comment type="subcellular location">
    <subcellularLocation>
        <location evidence="1">Cytoplasm</location>
    </subcellularLocation>
</comment>
<dbReference type="PROSITE" id="PS00369">
    <property type="entry name" value="PTS_HPR_HIS"/>
    <property type="match status" value="1"/>
</dbReference>
<dbReference type="InterPro" id="IPR035895">
    <property type="entry name" value="HPr-like_sf"/>
</dbReference>
<dbReference type="RefSeq" id="WP_394830968.1">
    <property type="nucleotide sequence ID" value="NZ_CP089929.1"/>
</dbReference>
<proteinExistence type="inferred from homology"/>
<dbReference type="EMBL" id="CP089983">
    <property type="protein sequence ID" value="WXB01357.1"/>
    <property type="molecule type" value="Genomic_DNA"/>
</dbReference>
<organism evidence="6 7">
    <name type="scientific">Pendulispora rubella</name>
    <dbReference type="NCBI Taxonomy" id="2741070"/>
    <lineage>
        <taxon>Bacteria</taxon>
        <taxon>Pseudomonadati</taxon>
        <taxon>Myxococcota</taxon>
        <taxon>Myxococcia</taxon>
        <taxon>Myxococcales</taxon>
        <taxon>Sorangiineae</taxon>
        <taxon>Pendulisporaceae</taxon>
        <taxon>Pendulispora</taxon>
    </lineage>
</organism>
<dbReference type="Pfam" id="PF00381">
    <property type="entry name" value="PTS-HPr"/>
    <property type="match status" value="1"/>
</dbReference>
<dbReference type="SUPFAM" id="SSF55594">
    <property type="entry name" value="HPr-like"/>
    <property type="match status" value="1"/>
</dbReference>
<dbReference type="PANTHER" id="PTHR33705:SF2">
    <property type="entry name" value="PHOSPHOCARRIER PROTEIN NPR"/>
    <property type="match status" value="1"/>
</dbReference>
<evidence type="ECO:0000256" key="2">
    <source>
        <dbReference type="ARBA" id="ARBA00010736"/>
    </source>
</evidence>
<evidence type="ECO:0000259" key="5">
    <source>
        <dbReference type="PROSITE" id="PS51350"/>
    </source>
</evidence>
<evidence type="ECO:0000313" key="7">
    <source>
        <dbReference type="Proteomes" id="UP001374803"/>
    </source>
</evidence>
<evidence type="ECO:0000256" key="3">
    <source>
        <dbReference type="ARBA" id="ARBA00022490"/>
    </source>
</evidence>
<keyword evidence="7" id="KW-1185">Reference proteome</keyword>
<feature type="domain" description="HPr" evidence="5">
    <location>
        <begin position="4"/>
        <end position="91"/>
    </location>
</feature>
<sequence length="92" mass="9658">MSNRAKGRFTIVNTLGLHARAATKLVQLASKFPCEVEVARDDQAANGKSVMGVLLLCGSRGTVVEVRAAGDKADECVQAIGELIANKFGEPS</sequence>
<dbReference type="PRINTS" id="PR00107">
    <property type="entry name" value="PHOSPHOCPHPR"/>
</dbReference>
<gene>
    <name evidence="6" type="ORF">LVJ94_31115</name>
</gene>
<accession>A0ABZ2KRP5</accession>